<dbReference type="PANTHER" id="PTHR13697">
    <property type="entry name" value="PHOSPHOFRUCTOKINASE"/>
    <property type="match status" value="1"/>
</dbReference>
<dbReference type="GO" id="GO:0061621">
    <property type="term" value="P:canonical glycolysis"/>
    <property type="evidence" value="ECO:0007669"/>
    <property type="project" value="TreeGrafter"/>
</dbReference>
<evidence type="ECO:0000259" key="15">
    <source>
        <dbReference type="Pfam" id="PF00365"/>
    </source>
</evidence>
<keyword evidence="11" id="KW-0067">ATP-binding</keyword>
<dbReference type="EMBL" id="MLAK01000718">
    <property type="protein sequence ID" value="OHT06660.1"/>
    <property type="molecule type" value="Genomic_DNA"/>
</dbReference>
<evidence type="ECO:0000256" key="13">
    <source>
        <dbReference type="ARBA" id="ARBA00023152"/>
    </source>
</evidence>
<sequence>MKRIAVLSAGTDNPGINSAIRSITRTAVAKGCEVYGVQWGFRGLIEDHFVKLNSRKVSGIIGKPGSFLGSSKSTVINSHQQLSQCLANLNKKSIEGLIVIGGGGTLAASTQFIENGKAVIGIPSTVQDDVNGTDICLGVDTAVNTIMNCVDHIRSCDSSRNRSFLVEVVGRESGLLAMRAAIVSGAEFVCVPENPCTSPGDLEKLAQQIQDSTSRKSKTQCICLISRGWKPGIKTLSNYLSEKMGESDLKVRETILGHLQRGGQPSAYDRILGTKFGHAATMALLEGRNNEFVALKGNEVVLVPMSEALGKVKPMNNLMNLFSLTNIF</sequence>
<dbReference type="GO" id="GO:0042802">
    <property type="term" value="F:identical protein binding"/>
    <property type="evidence" value="ECO:0007669"/>
    <property type="project" value="TreeGrafter"/>
</dbReference>
<evidence type="ECO:0000256" key="9">
    <source>
        <dbReference type="ARBA" id="ARBA00022741"/>
    </source>
</evidence>
<comment type="caution">
    <text evidence="16">The sequence shown here is derived from an EMBL/GenBank/DDBJ whole genome shotgun (WGS) entry which is preliminary data.</text>
</comment>
<dbReference type="Proteomes" id="UP000179807">
    <property type="component" value="Unassembled WGS sequence"/>
</dbReference>
<accession>A0A1J4KAE1</accession>
<keyword evidence="12" id="KW-0460">Magnesium</keyword>
<dbReference type="UniPathway" id="UPA00109">
    <property type="reaction ID" value="UER00182"/>
</dbReference>
<evidence type="ECO:0000256" key="6">
    <source>
        <dbReference type="ARBA" id="ARBA00022533"/>
    </source>
</evidence>
<dbReference type="SUPFAM" id="SSF53784">
    <property type="entry name" value="Phosphofructokinase"/>
    <property type="match status" value="1"/>
</dbReference>
<dbReference type="GO" id="GO:0030388">
    <property type="term" value="P:fructose 1,6-bisphosphate metabolic process"/>
    <property type="evidence" value="ECO:0007669"/>
    <property type="project" value="TreeGrafter"/>
</dbReference>
<evidence type="ECO:0000256" key="2">
    <source>
        <dbReference type="ARBA" id="ARBA00004496"/>
    </source>
</evidence>
<dbReference type="PRINTS" id="PR00476">
    <property type="entry name" value="PHFRCTKINASE"/>
</dbReference>
<comment type="cofactor">
    <cofactor evidence="1">
        <name>Mg(2+)</name>
        <dbReference type="ChEBI" id="CHEBI:18420"/>
    </cofactor>
</comment>
<comment type="subcellular location">
    <subcellularLocation>
        <location evidence="2">Cytoplasm</location>
    </subcellularLocation>
</comment>
<evidence type="ECO:0000256" key="4">
    <source>
        <dbReference type="ARBA" id="ARBA00012055"/>
    </source>
</evidence>
<dbReference type="GO" id="GO:0070095">
    <property type="term" value="F:fructose-6-phosphate binding"/>
    <property type="evidence" value="ECO:0007669"/>
    <property type="project" value="TreeGrafter"/>
</dbReference>
<dbReference type="GO" id="GO:0006002">
    <property type="term" value="P:fructose 6-phosphate metabolic process"/>
    <property type="evidence" value="ECO:0007669"/>
    <property type="project" value="InterPro"/>
</dbReference>
<keyword evidence="8" id="KW-0479">Metal-binding</keyword>
<dbReference type="InterPro" id="IPR012003">
    <property type="entry name" value="ATP_PFK_prok-type"/>
</dbReference>
<evidence type="ECO:0000256" key="10">
    <source>
        <dbReference type="ARBA" id="ARBA00022777"/>
    </source>
</evidence>
<dbReference type="InterPro" id="IPR000023">
    <property type="entry name" value="Phosphofructokinase_dom"/>
</dbReference>
<comment type="pathway">
    <text evidence="3">Carbohydrate degradation; glycolysis; D-glyceraldehyde 3-phosphate and glycerone phosphate from D-glucose: step 3/4.</text>
</comment>
<reference evidence="16" key="1">
    <citation type="submission" date="2016-10" db="EMBL/GenBank/DDBJ databases">
        <authorList>
            <person name="Benchimol M."/>
            <person name="Almeida L.G."/>
            <person name="Vasconcelos A.T."/>
            <person name="Perreira-Neves A."/>
            <person name="Rosa I.A."/>
            <person name="Tasca T."/>
            <person name="Bogo M.R."/>
            <person name="de Souza W."/>
        </authorList>
    </citation>
    <scope>NUCLEOTIDE SEQUENCE [LARGE SCALE GENOMIC DNA]</scope>
    <source>
        <strain evidence="16">K</strain>
    </source>
</reference>
<evidence type="ECO:0000256" key="12">
    <source>
        <dbReference type="ARBA" id="ARBA00022842"/>
    </source>
</evidence>
<dbReference type="GeneID" id="94838902"/>
<evidence type="ECO:0000313" key="16">
    <source>
        <dbReference type="EMBL" id="OHT06660.1"/>
    </source>
</evidence>
<evidence type="ECO:0000256" key="8">
    <source>
        <dbReference type="ARBA" id="ARBA00022723"/>
    </source>
</evidence>
<keyword evidence="17" id="KW-1185">Reference proteome</keyword>
<name>A0A1J4KAE1_9EUKA</name>
<keyword evidence="13" id="KW-0324">Glycolysis</keyword>
<dbReference type="Pfam" id="PF00365">
    <property type="entry name" value="PFK"/>
    <property type="match status" value="1"/>
</dbReference>
<keyword evidence="10" id="KW-0418">Kinase</keyword>
<dbReference type="GO" id="GO:0005945">
    <property type="term" value="C:6-phosphofructokinase complex"/>
    <property type="evidence" value="ECO:0007669"/>
    <property type="project" value="TreeGrafter"/>
</dbReference>
<dbReference type="AlphaFoldDB" id="A0A1J4KAE1"/>
<evidence type="ECO:0000256" key="11">
    <source>
        <dbReference type="ARBA" id="ARBA00022840"/>
    </source>
</evidence>
<dbReference type="NCBIfam" id="NF002872">
    <property type="entry name" value="PRK03202.1"/>
    <property type="match status" value="1"/>
</dbReference>
<evidence type="ECO:0000256" key="1">
    <source>
        <dbReference type="ARBA" id="ARBA00001946"/>
    </source>
</evidence>
<evidence type="ECO:0000256" key="7">
    <source>
        <dbReference type="ARBA" id="ARBA00022679"/>
    </source>
</evidence>
<dbReference type="Gene3D" id="3.40.50.460">
    <property type="entry name" value="Phosphofructokinase domain"/>
    <property type="match status" value="1"/>
</dbReference>
<dbReference type="PROSITE" id="PS00433">
    <property type="entry name" value="PHOSPHOFRUCTOKINASE"/>
    <property type="match status" value="1"/>
</dbReference>
<comment type="catalytic activity">
    <reaction evidence="14">
        <text>beta-D-fructose 6-phosphate + ATP = beta-D-fructose 1,6-bisphosphate + ADP + H(+)</text>
        <dbReference type="Rhea" id="RHEA:16109"/>
        <dbReference type="ChEBI" id="CHEBI:15378"/>
        <dbReference type="ChEBI" id="CHEBI:30616"/>
        <dbReference type="ChEBI" id="CHEBI:32966"/>
        <dbReference type="ChEBI" id="CHEBI:57634"/>
        <dbReference type="ChEBI" id="CHEBI:456216"/>
        <dbReference type="EC" id="2.7.1.11"/>
    </reaction>
</comment>
<proteinExistence type="predicted"/>
<dbReference type="InterPro" id="IPR015912">
    <property type="entry name" value="Phosphofructokinase_CS"/>
</dbReference>
<evidence type="ECO:0000256" key="3">
    <source>
        <dbReference type="ARBA" id="ARBA00004679"/>
    </source>
</evidence>
<dbReference type="GO" id="GO:0016208">
    <property type="term" value="F:AMP binding"/>
    <property type="evidence" value="ECO:0007669"/>
    <property type="project" value="TreeGrafter"/>
</dbReference>
<dbReference type="OrthoDB" id="537915at2759"/>
<feature type="domain" description="Phosphofructokinase" evidence="15">
    <location>
        <begin position="3"/>
        <end position="283"/>
    </location>
</feature>
<dbReference type="GO" id="GO:0005524">
    <property type="term" value="F:ATP binding"/>
    <property type="evidence" value="ECO:0007669"/>
    <property type="project" value="UniProtKB-KW"/>
</dbReference>
<dbReference type="GO" id="GO:0048029">
    <property type="term" value="F:monosaccharide binding"/>
    <property type="evidence" value="ECO:0007669"/>
    <property type="project" value="TreeGrafter"/>
</dbReference>
<keyword evidence="7" id="KW-0808">Transferase</keyword>
<dbReference type="RefSeq" id="XP_068359796.1">
    <property type="nucleotide sequence ID" value="XM_068504198.1"/>
</dbReference>
<dbReference type="PANTHER" id="PTHR13697:SF4">
    <property type="entry name" value="ATP-DEPENDENT 6-PHOSPHOFRUCTOKINASE"/>
    <property type="match status" value="1"/>
</dbReference>
<gene>
    <name evidence="16" type="ORF">TRFO_25187</name>
</gene>
<keyword evidence="5" id="KW-0963">Cytoplasm</keyword>
<protein>
    <recommendedName>
        <fullName evidence="4">6-phosphofructokinase</fullName>
        <ecNumber evidence="4">2.7.1.11</ecNumber>
    </recommendedName>
</protein>
<keyword evidence="6" id="KW-0021">Allosteric enzyme</keyword>
<evidence type="ECO:0000256" key="14">
    <source>
        <dbReference type="ARBA" id="ARBA00048070"/>
    </source>
</evidence>
<organism evidence="16 17">
    <name type="scientific">Tritrichomonas foetus</name>
    <dbReference type="NCBI Taxonomy" id="1144522"/>
    <lineage>
        <taxon>Eukaryota</taxon>
        <taxon>Metamonada</taxon>
        <taxon>Parabasalia</taxon>
        <taxon>Tritrichomonadida</taxon>
        <taxon>Tritrichomonadidae</taxon>
        <taxon>Tritrichomonas</taxon>
    </lineage>
</organism>
<dbReference type="PIRSF" id="PIRSF000532">
    <property type="entry name" value="ATP_PFK_prok"/>
    <property type="match status" value="1"/>
</dbReference>
<dbReference type="InterPro" id="IPR022953">
    <property type="entry name" value="ATP_PFK"/>
</dbReference>
<dbReference type="EC" id="2.7.1.11" evidence="4"/>
<evidence type="ECO:0000313" key="17">
    <source>
        <dbReference type="Proteomes" id="UP000179807"/>
    </source>
</evidence>
<dbReference type="VEuPathDB" id="TrichDB:TRFO_25187"/>
<dbReference type="GO" id="GO:0046872">
    <property type="term" value="F:metal ion binding"/>
    <property type="evidence" value="ECO:0007669"/>
    <property type="project" value="UniProtKB-KW"/>
</dbReference>
<keyword evidence="9" id="KW-0547">Nucleotide-binding</keyword>
<dbReference type="Gene3D" id="3.40.50.450">
    <property type="match status" value="1"/>
</dbReference>
<evidence type="ECO:0000256" key="5">
    <source>
        <dbReference type="ARBA" id="ARBA00022490"/>
    </source>
</evidence>
<dbReference type="GO" id="GO:0003872">
    <property type="term" value="F:6-phosphofructokinase activity"/>
    <property type="evidence" value="ECO:0007669"/>
    <property type="project" value="UniProtKB-EC"/>
</dbReference>
<dbReference type="InterPro" id="IPR035966">
    <property type="entry name" value="PKF_sf"/>
</dbReference>